<comment type="caution">
    <text evidence="7">The sequence shown here is derived from an EMBL/GenBank/DDBJ whole genome shotgun (WGS) entry which is preliminary data.</text>
</comment>
<evidence type="ECO:0000256" key="4">
    <source>
        <dbReference type="ARBA" id="ARBA00023125"/>
    </source>
</evidence>
<dbReference type="Gene3D" id="1.10.150.130">
    <property type="match status" value="1"/>
</dbReference>
<feature type="domain" description="Tyr recombinase" evidence="6">
    <location>
        <begin position="166"/>
        <end position="372"/>
    </location>
</feature>
<dbReference type="GO" id="GO:0003677">
    <property type="term" value="F:DNA binding"/>
    <property type="evidence" value="ECO:0007669"/>
    <property type="project" value="UniProtKB-KW"/>
</dbReference>
<dbReference type="PROSITE" id="PS51898">
    <property type="entry name" value="TYR_RECOMBINASE"/>
    <property type="match status" value="1"/>
</dbReference>
<dbReference type="InterPro" id="IPR010998">
    <property type="entry name" value="Integrase_recombinase_N"/>
</dbReference>
<gene>
    <name evidence="7" type="ORF">HMPREF9469_00852</name>
</gene>
<evidence type="ECO:0000313" key="8">
    <source>
        <dbReference type="Proteomes" id="UP000003763"/>
    </source>
</evidence>
<dbReference type="InterPro" id="IPR050090">
    <property type="entry name" value="Tyrosine_recombinase_XerCD"/>
</dbReference>
<dbReference type="PANTHER" id="PTHR30349:SF41">
    <property type="entry name" value="INTEGRASE_RECOMBINASE PROTEIN MJ0367-RELATED"/>
    <property type="match status" value="1"/>
</dbReference>
<dbReference type="InterPro" id="IPR002104">
    <property type="entry name" value="Integrase_catalytic"/>
</dbReference>
<dbReference type="AlphaFoldDB" id="G5HE40"/>
<proteinExistence type="inferred from homology"/>
<accession>G5HE40</accession>
<name>G5HE40_9FIRM</name>
<reference evidence="7 8" key="1">
    <citation type="submission" date="2011-08" db="EMBL/GenBank/DDBJ databases">
        <title>The Genome Sequence of Clostridium citroniae WAL-17108.</title>
        <authorList>
            <consortium name="The Broad Institute Genome Sequencing Platform"/>
            <person name="Earl A."/>
            <person name="Ward D."/>
            <person name="Feldgarden M."/>
            <person name="Gevers D."/>
            <person name="Finegold S.M."/>
            <person name="Summanen P.H."/>
            <person name="Molitoris D.R."/>
            <person name="Vaisanen M.L."/>
            <person name="Daigneault M."/>
            <person name="Allen-Vercoe E."/>
            <person name="Young S.K."/>
            <person name="Zeng Q."/>
            <person name="Gargeya S."/>
            <person name="Fitzgerald M."/>
            <person name="Haas B."/>
            <person name="Abouelleil A."/>
            <person name="Alvarado L."/>
            <person name="Arachchi H.M."/>
            <person name="Berlin A."/>
            <person name="Brown A."/>
            <person name="Chapman S.B."/>
            <person name="Chen Z."/>
            <person name="Dunbar C."/>
            <person name="Freedman E."/>
            <person name="Gearin G."/>
            <person name="Gellesch M."/>
            <person name="Goldberg J."/>
            <person name="Griggs A."/>
            <person name="Gujja S."/>
            <person name="Heiman D."/>
            <person name="Howarth C."/>
            <person name="Larson L."/>
            <person name="Lui A."/>
            <person name="MacDonald P.J.P."/>
            <person name="Montmayeur A."/>
            <person name="Murphy C."/>
            <person name="Neiman D."/>
            <person name="Pearson M."/>
            <person name="Priest M."/>
            <person name="Roberts A."/>
            <person name="Saif S."/>
            <person name="Shea T."/>
            <person name="Shenoy N."/>
            <person name="Sisk P."/>
            <person name="Stolte C."/>
            <person name="Sykes S."/>
            <person name="Wortman J."/>
            <person name="Nusbaum C."/>
            <person name="Birren B."/>
        </authorList>
    </citation>
    <scope>NUCLEOTIDE SEQUENCE [LARGE SCALE GENOMIC DNA]</scope>
    <source>
        <strain evidence="7 8">WAL-17108</strain>
    </source>
</reference>
<keyword evidence="4" id="KW-0238">DNA-binding</keyword>
<dbReference type="Pfam" id="PF14659">
    <property type="entry name" value="Phage_int_SAM_3"/>
    <property type="match status" value="1"/>
</dbReference>
<evidence type="ECO:0000256" key="2">
    <source>
        <dbReference type="ARBA" id="ARBA00008857"/>
    </source>
</evidence>
<dbReference type="EMBL" id="ADLJ01000005">
    <property type="protein sequence ID" value="EHF00386.1"/>
    <property type="molecule type" value="Genomic_DNA"/>
</dbReference>
<dbReference type="InterPro" id="IPR004107">
    <property type="entry name" value="Integrase_SAM-like_N"/>
</dbReference>
<evidence type="ECO:0000256" key="3">
    <source>
        <dbReference type="ARBA" id="ARBA00022908"/>
    </source>
</evidence>
<dbReference type="Pfam" id="PF00589">
    <property type="entry name" value="Phage_integrase"/>
    <property type="match status" value="1"/>
</dbReference>
<dbReference type="HOGENOM" id="CLU_027562_17_4_9"/>
<dbReference type="RefSeq" id="WP_007859481.1">
    <property type="nucleotide sequence ID" value="NZ_JH376420.1"/>
</dbReference>
<dbReference type="PATRIC" id="fig|742733.3.peg.894"/>
<dbReference type="Proteomes" id="UP000003763">
    <property type="component" value="Unassembled WGS sequence"/>
</dbReference>
<keyword evidence="3" id="KW-0229">DNA integration</keyword>
<dbReference type="eggNOG" id="COG0582">
    <property type="taxonomic scope" value="Bacteria"/>
</dbReference>
<dbReference type="SUPFAM" id="SSF56349">
    <property type="entry name" value="DNA breaking-rejoining enzymes"/>
    <property type="match status" value="1"/>
</dbReference>
<dbReference type="InterPro" id="IPR013762">
    <property type="entry name" value="Integrase-like_cat_sf"/>
</dbReference>
<dbReference type="CDD" id="cd01189">
    <property type="entry name" value="INT_ICEBs1_C_like"/>
    <property type="match status" value="1"/>
</dbReference>
<comment type="similarity">
    <text evidence="2">Belongs to the 'phage' integrase family.</text>
</comment>
<dbReference type="InterPro" id="IPR011010">
    <property type="entry name" value="DNA_brk_join_enz"/>
</dbReference>
<evidence type="ECO:0000256" key="5">
    <source>
        <dbReference type="ARBA" id="ARBA00023172"/>
    </source>
</evidence>
<dbReference type="Gene3D" id="1.10.443.10">
    <property type="entry name" value="Intergrase catalytic core"/>
    <property type="match status" value="1"/>
</dbReference>
<evidence type="ECO:0000259" key="6">
    <source>
        <dbReference type="PROSITE" id="PS51898"/>
    </source>
</evidence>
<dbReference type="Gene3D" id="3.30.160.60">
    <property type="entry name" value="Classic Zinc Finger"/>
    <property type="match status" value="1"/>
</dbReference>
<dbReference type="PANTHER" id="PTHR30349">
    <property type="entry name" value="PHAGE INTEGRASE-RELATED"/>
    <property type="match status" value="1"/>
</dbReference>
<dbReference type="GO" id="GO:0015074">
    <property type="term" value="P:DNA integration"/>
    <property type="evidence" value="ECO:0007669"/>
    <property type="project" value="UniProtKB-KW"/>
</dbReference>
<protein>
    <recommendedName>
        <fullName evidence="6">Tyr recombinase domain-containing protein</fullName>
    </recommendedName>
</protein>
<keyword evidence="5" id="KW-0233">DNA recombination</keyword>
<evidence type="ECO:0000256" key="1">
    <source>
        <dbReference type="ARBA" id="ARBA00003283"/>
    </source>
</evidence>
<sequence>MGRSLNGKELGKGISQRKDGLYQGRFVNRFGKTQTIYAPTLSKIRQKLRDEQYEDDKKINVVKKDVTLDEWFDVWLKVCKQNCRESTKETYSVNYRRIKDDLGWRKLTSLNLIILQEAINKLCSDNARKSSKKILVDMLNKAIDTELVTKNIALQINTTITKEKAKTKRVLTKDEVDIFLQYAHKSFYYNLFVLALETGMRVGELCGLQIEDIDFFNRYVNVRHTLCYFRKNGKYIFEMHDTKTSNGIRKIPLTARATMALRMQLALKEKISEKYKADSEYANLVFVTKKNKPTQEFIIRECIRLIVFHINEEYGEFQNLTPHTFRHTFATRAIERGVSPKALQKILGHGKLQMTMDYYCHVTEDILFSEMDKMEIDDESNKSALEWNTRSNCVVLEQTV</sequence>
<dbReference type="GO" id="GO:0006310">
    <property type="term" value="P:DNA recombination"/>
    <property type="evidence" value="ECO:0007669"/>
    <property type="project" value="UniProtKB-KW"/>
</dbReference>
<organism evidence="7 8">
    <name type="scientific">[Clostridium] citroniae WAL-17108</name>
    <dbReference type="NCBI Taxonomy" id="742733"/>
    <lineage>
        <taxon>Bacteria</taxon>
        <taxon>Bacillati</taxon>
        <taxon>Bacillota</taxon>
        <taxon>Clostridia</taxon>
        <taxon>Lachnospirales</taxon>
        <taxon>Lachnospiraceae</taxon>
        <taxon>Enterocloster</taxon>
    </lineage>
</organism>
<comment type="function">
    <text evidence="1">Site-specific tyrosine recombinase, which acts by catalyzing the cutting and rejoining of the recombining DNA molecules.</text>
</comment>
<evidence type="ECO:0000313" key="7">
    <source>
        <dbReference type="EMBL" id="EHF00386.1"/>
    </source>
</evidence>